<sequence>MKKISLLIIPFCILVGCKPKPAANNSDALSGDAAFQKIADDYLDGYLAWRPANGVALGYHQYDGKVTDISKASIEKELARLKEFDTKLDSADTASFSPKTFYDYRILRSAIKQELWTFEDLGTYTKNPMTYAGAVDVSIYVKRNFAPIADRVKSIIAIEKQAPKMMADAKLNLNDTLAKPYVETAIQIAEGSAAFLGGDLKVALKDVKNDTLMKSFNKVNAAAIAAVNDFAAYLKKVKLPKANNKYAIGTANYQKMLLYSEGIKLTPDKILEIGLAQLKKEQDSFNAAAKVINPNKKPVDVYHDLQKDHPTAESLIPDAKKNLEQIRQFLIDKNIVTMPSQVRVKVEETPQYARATGTASMDTPGPFETTATEAYYYITPVDPKWTAQQKEDWLKQFDYYTTDNVTIHEAYPGHYTQFLHLNASSATKIEKIFGSYAFVEGWAHYCEKMMADEGYGHNGDPVKAAKYRLAQSGDALLRLCRLCVSIKTHTQGMNVDDATKFFMNNWYQGDKPSRQEALRGTFDPGYLFYTIGKLEILKLRDDYQKQEGTNYSLKKFHDAVLDHGMPQIGMLREIMLKDKSTWGDVL</sequence>
<dbReference type="RefSeq" id="WP_147052636.1">
    <property type="nucleotide sequence ID" value="NZ_CP042437.1"/>
</dbReference>
<dbReference type="OrthoDB" id="9760040at2"/>
<dbReference type="KEGG" id="mgk:FSB76_05860"/>
<dbReference type="PANTHER" id="PTHR33361:SF15">
    <property type="entry name" value="DUF885 FAMILY LIPOPROTEIN"/>
    <property type="match status" value="1"/>
</dbReference>
<keyword evidence="2" id="KW-1185">Reference proteome</keyword>
<organism evidence="1 2">
    <name type="scientific">Mucilaginibacter ginsenosidivorax</name>
    <dbReference type="NCBI Taxonomy" id="862126"/>
    <lineage>
        <taxon>Bacteria</taxon>
        <taxon>Pseudomonadati</taxon>
        <taxon>Bacteroidota</taxon>
        <taxon>Sphingobacteriia</taxon>
        <taxon>Sphingobacteriales</taxon>
        <taxon>Sphingobacteriaceae</taxon>
        <taxon>Mucilaginibacter</taxon>
    </lineage>
</organism>
<dbReference type="InterPro" id="IPR010281">
    <property type="entry name" value="DUF885"/>
</dbReference>
<dbReference type="PANTHER" id="PTHR33361">
    <property type="entry name" value="GLR0591 PROTEIN"/>
    <property type="match status" value="1"/>
</dbReference>
<dbReference type="AlphaFoldDB" id="A0A5B8VWD0"/>
<reference evidence="1 2" key="1">
    <citation type="journal article" date="2013" name="J. Microbiol.">
        <title>Mucilaginibacter ginsenosidivorax sp. nov., with ginsenoside converting activity isolated from sediment.</title>
        <authorList>
            <person name="Kim J.K."/>
            <person name="Choi T.E."/>
            <person name="Liu Q.M."/>
            <person name="Park H.Y."/>
            <person name="Yi T.H."/>
            <person name="Yoon M.H."/>
            <person name="Kim S.C."/>
            <person name="Im W.T."/>
        </authorList>
    </citation>
    <scope>NUCLEOTIDE SEQUENCE [LARGE SCALE GENOMIC DNA]</scope>
    <source>
        <strain evidence="1 2">KHI28</strain>
    </source>
</reference>
<gene>
    <name evidence="1" type="ORF">FSB76_05860</name>
</gene>
<dbReference type="PROSITE" id="PS51257">
    <property type="entry name" value="PROKAR_LIPOPROTEIN"/>
    <property type="match status" value="1"/>
</dbReference>
<evidence type="ECO:0000313" key="2">
    <source>
        <dbReference type="Proteomes" id="UP000321362"/>
    </source>
</evidence>
<dbReference type="Proteomes" id="UP000321362">
    <property type="component" value="Chromosome"/>
</dbReference>
<dbReference type="Pfam" id="PF05960">
    <property type="entry name" value="DUF885"/>
    <property type="match status" value="1"/>
</dbReference>
<dbReference type="EMBL" id="CP042437">
    <property type="protein sequence ID" value="QEC75491.1"/>
    <property type="molecule type" value="Genomic_DNA"/>
</dbReference>
<accession>A0A5B8VWD0</accession>
<evidence type="ECO:0000313" key="1">
    <source>
        <dbReference type="EMBL" id="QEC75491.1"/>
    </source>
</evidence>
<protein>
    <submittedName>
        <fullName evidence="1">DUF885 domain-containing protein</fullName>
    </submittedName>
</protein>
<proteinExistence type="predicted"/>
<name>A0A5B8VWD0_9SPHI</name>